<keyword evidence="3" id="KW-0378">Hydrolase</keyword>
<dbReference type="GO" id="GO:0008234">
    <property type="term" value="F:cysteine-type peptidase activity"/>
    <property type="evidence" value="ECO:0007669"/>
    <property type="project" value="UniProtKB-KW"/>
</dbReference>
<dbReference type="PROSITE" id="PS51935">
    <property type="entry name" value="NLPC_P60"/>
    <property type="match status" value="1"/>
</dbReference>
<dbReference type="InterPro" id="IPR051794">
    <property type="entry name" value="PG_Endopeptidase_C40"/>
</dbReference>
<evidence type="ECO:0000259" key="5">
    <source>
        <dbReference type="PROSITE" id="PS51935"/>
    </source>
</evidence>
<dbReference type="AlphaFoldDB" id="A0A545AJJ2"/>
<feature type="domain" description="NlpC/P60" evidence="5">
    <location>
        <begin position="1"/>
        <end position="100"/>
    </location>
</feature>
<organism evidence="6 7">
    <name type="scientific">Cryptosporangium phraense</name>
    <dbReference type="NCBI Taxonomy" id="2593070"/>
    <lineage>
        <taxon>Bacteria</taxon>
        <taxon>Bacillati</taxon>
        <taxon>Actinomycetota</taxon>
        <taxon>Actinomycetes</taxon>
        <taxon>Cryptosporangiales</taxon>
        <taxon>Cryptosporangiaceae</taxon>
        <taxon>Cryptosporangium</taxon>
    </lineage>
</organism>
<proteinExistence type="inferred from homology"/>
<dbReference type="PANTHER" id="PTHR47359">
    <property type="entry name" value="PEPTIDOGLYCAN DL-ENDOPEPTIDASE CWLO"/>
    <property type="match status" value="1"/>
</dbReference>
<evidence type="ECO:0000313" key="6">
    <source>
        <dbReference type="EMBL" id="TQS41497.1"/>
    </source>
</evidence>
<reference evidence="6 7" key="1">
    <citation type="submission" date="2019-07" db="EMBL/GenBank/DDBJ databases">
        <title>Cryptosporangium phraense sp. nov., isolated from plant litter.</title>
        <authorList>
            <person name="Suriyachadkun C."/>
        </authorList>
    </citation>
    <scope>NUCLEOTIDE SEQUENCE [LARGE SCALE GENOMIC DNA]</scope>
    <source>
        <strain evidence="6 7">A-T 5661</strain>
    </source>
</reference>
<evidence type="ECO:0000313" key="7">
    <source>
        <dbReference type="Proteomes" id="UP000317982"/>
    </source>
</evidence>
<evidence type="ECO:0000256" key="3">
    <source>
        <dbReference type="ARBA" id="ARBA00022801"/>
    </source>
</evidence>
<dbReference type="EMBL" id="VIRS01000026">
    <property type="protein sequence ID" value="TQS41497.1"/>
    <property type="molecule type" value="Genomic_DNA"/>
</dbReference>
<protein>
    <submittedName>
        <fullName evidence="6">NlpC/P60 family protein</fullName>
    </submittedName>
</protein>
<sequence length="100" mass="10970">MYKFGAAGPNNFDCSGLTQYVYKQFGKSLPHSATQQTKYGRAVSKSAKLPGDLILFGSGSYYSHAAIYAGGSYMWDASTTGQPVAKRKIWSNTYVVRRLV</sequence>
<dbReference type="Gene3D" id="3.90.1720.10">
    <property type="entry name" value="endopeptidase domain like (from Nostoc punctiforme)"/>
    <property type="match status" value="1"/>
</dbReference>
<dbReference type="InterPro" id="IPR000064">
    <property type="entry name" value="NLP_P60_dom"/>
</dbReference>
<gene>
    <name evidence="6" type="ORF">FL583_29695</name>
</gene>
<evidence type="ECO:0000256" key="4">
    <source>
        <dbReference type="ARBA" id="ARBA00022807"/>
    </source>
</evidence>
<keyword evidence="4" id="KW-0788">Thiol protease</keyword>
<evidence type="ECO:0000256" key="1">
    <source>
        <dbReference type="ARBA" id="ARBA00007074"/>
    </source>
</evidence>
<keyword evidence="2" id="KW-0645">Protease</keyword>
<accession>A0A545AJJ2</accession>
<comment type="caution">
    <text evidence="6">The sequence shown here is derived from an EMBL/GenBank/DDBJ whole genome shotgun (WGS) entry which is preliminary data.</text>
</comment>
<dbReference type="InParanoid" id="A0A545AJJ2"/>
<comment type="similarity">
    <text evidence="1">Belongs to the peptidase C40 family.</text>
</comment>
<keyword evidence="7" id="KW-1185">Reference proteome</keyword>
<dbReference type="SUPFAM" id="SSF54001">
    <property type="entry name" value="Cysteine proteinases"/>
    <property type="match status" value="1"/>
</dbReference>
<evidence type="ECO:0000256" key="2">
    <source>
        <dbReference type="ARBA" id="ARBA00022670"/>
    </source>
</evidence>
<dbReference type="OrthoDB" id="5177647at2"/>
<name>A0A545AJJ2_9ACTN</name>
<dbReference type="GO" id="GO:0006508">
    <property type="term" value="P:proteolysis"/>
    <property type="evidence" value="ECO:0007669"/>
    <property type="project" value="UniProtKB-KW"/>
</dbReference>
<dbReference type="InterPro" id="IPR038765">
    <property type="entry name" value="Papain-like_cys_pep_sf"/>
</dbReference>
<dbReference type="PANTHER" id="PTHR47359:SF3">
    <property type="entry name" value="NLP_P60 DOMAIN-CONTAINING PROTEIN-RELATED"/>
    <property type="match status" value="1"/>
</dbReference>
<dbReference type="Pfam" id="PF00877">
    <property type="entry name" value="NLPC_P60"/>
    <property type="match status" value="1"/>
</dbReference>
<dbReference type="Proteomes" id="UP000317982">
    <property type="component" value="Unassembled WGS sequence"/>
</dbReference>